<evidence type="ECO:0000256" key="5">
    <source>
        <dbReference type="SAM" id="Phobius"/>
    </source>
</evidence>
<keyword evidence="3 5" id="KW-1133">Transmembrane helix</keyword>
<feature type="transmembrane region" description="Helical" evidence="5">
    <location>
        <begin position="72"/>
        <end position="98"/>
    </location>
</feature>
<comment type="caution">
    <text evidence="7">The sequence shown here is derived from an EMBL/GenBank/DDBJ whole genome shotgun (WGS) entry which is preliminary data.</text>
</comment>
<name>A0A2T4Q053_STAWA</name>
<keyword evidence="4 5" id="KW-0472">Membrane</keyword>
<accession>A0A2T4Q053</accession>
<dbReference type="Pfam" id="PF04893">
    <property type="entry name" value="Yip1"/>
    <property type="match status" value="1"/>
</dbReference>
<dbReference type="Proteomes" id="UP000240717">
    <property type="component" value="Unassembled WGS sequence"/>
</dbReference>
<evidence type="ECO:0000313" key="7">
    <source>
        <dbReference type="EMBL" id="PTI50827.1"/>
    </source>
</evidence>
<feature type="transmembrane region" description="Helical" evidence="5">
    <location>
        <begin position="31"/>
        <end position="52"/>
    </location>
</feature>
<proteinExistence type="predicted"/>
<sequence>MEQTNTTQSETSQSNLPFVDHFRKIRQNPKWLVKLIIFIALAIIMSFMLNKLQLTPDTMKENGINDSNKSTVMTITIISGIFGILFSAVIAFLIFLVISKIFKSDVKTSSLISATLSYSIIINIWALIVSAIHLLFGIDFFDYKLDSLNIFNKGNAYLANFNLTNLLKAFLTGVLYYATSHLSKKASIIWAVVALVLTIGSGLIGAGMQDSMQSLSGM</sequence>
<feature type="transmembrane region" description="Helical" evidence="5">
    <location>
        <begin position="110"/>
        <end position="136"/>
    </location>
</feature>
<evidence type="ECO:0000313" key="8">
    <source>
        <dbReference type="Proteomes" id="UP000240717"/>
    </source>
</evidence>
<feature type="transmembrane region" description="Helical" evidence="5">
    <location>
        <begin position="156"/>
        <end position="176"/>
    </location>
</feature>
<organism evidence="7 8">
    <name type="scientific">Staphylococcus warneri</name>
    <dbReference type="NCBI Taxonomy" id="1292"/>
    <lineage>
        <taxon>Bacteria</taxon>
        <taxon>Bacillati</taxon>
        <taxon>Bacillota</taxon>
        <taxon>Bacilli</taxon>
        <taxon>Bacillales</taxon>
        <taxon>Staphylococcaceae</taxon>
        <taxon>Staphylococcus</taxon>
    </lineage>
</organism>
<feature type="domain" description="Yip1" evidence="6">
    <location>
        <begin position="20"/>
        <end position="199"/>
    </location>
</feature>
<keyword evidence="2 5" id="KW-0812">Transmembrane</keyword>
<dbReference type="STRING" id="1194526.A284_11720"/>
<dbReference type="EMBL" id="PZEV01000021">
    <property type="protein sequence ID" value="PTI50827.1"/>
    <property type="molecule type" value="Genomic_DNA"/>
</dbReference>
<evidence type="ECO:0000256" key="1">
    <source>
        <dbReference type="ARBA" id="ARBA00004141"/>
    </source>
</evidence>
<evidence type="ECO:0000259" key="6">
    <source>
        <dbReference type="Pfam" id="PF04893"/>
    </source>
</evidence>
<dbReference type="InterPro" id="IPR006977">
    <property type="entry name" value="Yip1_dom"/>
</dbReference>
<dbReference type="GO" id="GO:0016020">
    <property type="term" value="C:membrane"/>
    <property type="evidence" value="ECO:0007669"/>
    <property type="project" value="UniProtKB-SubCell"/>
</dbReference>
<evidence type="ECO:0000256" key="4">
    <source>
        <dbReference type="ARBA" id="ARBA00023136"/>
    </source>
</evidence>
<dbReference type="RefSeq" id="WP_107532856.1">
    <property type="nucleotide sequence ID" value="NZ_PZEV01000021.1"/>
</dbReference>
<dbReference type="AlphaFoldDB" id="A0A2T4Q053"/>
<evidence type="ECO:0000256" key="2">
    <source>
        <dbReference type="ARBA" id="ARBA00022692"/>
    </source>
</evidence>
<gene>
    <name evidence="7" type="ORF">BU085_07315</name>
</gene>
<evidence type="ECO:0000256" key="3">
    <source>
        <dbReference type="ARBA" id="ARBA00022989"/>
    </source>
</evidence>
<comment type="subcellular location">
    <subcellularLocation>
        <location evidence="1">Membrane</location>
        <topology evidence="1">Multi-pass membrane protein</topology>
    </subcellularLocation>
</comment>
<feature type="transmembrane region" description="Helical" evidence="5">
    <location>
        <begin position="188"/>
        <end position="208"/>
    </location>
</feature>
<reference evidence="7 8" key="1">
    <citation type="journal article" date="2016" name="Front. Microbiol.">
        <title>Comprehensive Phylogenetic Analysis of Bovine Non-aureus Staphylococci Species Based on Whole-Genome Sequencing.</title>
        <authorList>
            <person name="Naushad S."/>
            <person name="Barkema H.W."/>
            <person name="Luby C."/>
            <person name="Condas L.A."/>
            <person name="Nobrega D.B."/>
            <person name="Carson D.A."/>
            <person name="De Buck J."/>
        </authorList>
    </citation>
    <scope>NUCLEOTIDE SEQUENCE [LARGE SCALE GENOMIC DNA]</scope>
    <source>
        <strain evidence="7 8">SNUC 2993</strain>
    </source>
</reference>
<protein>
    <submittedName>
        <fullName evidence="7">YIP1 family protein</fullName>
    </submittedName>
</protein>